<proteinExistence type="predicted"/>
<dbReference type="Pfam" id="PF13715">
    <property type="entry name" value="CarbopepD_reg_2"/>
    <property type="match status" value="1"/>
</dbReference>
<dbReference type="Gene3D" id="2.60.40.1120">
    <property type="entry name" value="Carboxypeptidase-like, regulatory domain"/>
    <property type="match status" value="1"/>
</dbReference>
<evidence type="ECO:0000313" key="2">
    <source>
        <dbReference type="EMBL" id="QYJ67281.1"/>
    </source>
</evidence>
<keyword evidence="3" id="KW-1185">Reference proteome</keyword>
<dbReference type="SUPFAM" id="SSF49464">
    <property type="entry name" value="Carboxypeptidase regulatory domain-like"/>
    <property type="match status" value="1"/>
</dbReference>
<dbReference type="RefSeq" id="WP_220639626.1">
    <property type="nucleotide sequence ID" value="NZ_CP080429.1"/>
</dbReference>
<dbReference type="Proteomes" id="UP000825381">
    <property type="component" value="Chromosome"/>
</dbReference>
<sequence>MKSTTLLLLILFYSSGLHSQTLSGYVHDEAEDIPLEGAFVYIDGTTLSASTDSLGFFKIVFKQKFNADLIIKYIGYSDFKISNPYQYQNPVKVLMRETATKLDAVVLNKKKSPFTREEMLKAFRTNFIGTTTRAARSCSIINEDDLDIYYDASTNSLHAKAIKPLQIRNNYLEYNISFDLTEFVAQYKIRTLDANYQSTLYFSGSTFYSDISKRNSAYTRRLKTYKGSTLHLMKTIASGKWEQEHFRLYVNSMRADPNKYFNVTDTLGVKKVTVQQGRRTAKPLNINLSGESVEGLKKKQEKYRKENGIINFEVIYDGKERSFFKCNSSTFYISANGQHFPIAAVRFTGDMAALKVGDMLPADYQ</sequence>
<dbReference type="EMBL" id="CP080429">
    <property type="protein sequence ID" value="QYJ67281.1"/>
    <property type="molecule type" value="Genomic_DNA"/>
</dbReference>
<keyword evidence="1" id="KW-0732">Signal</keyword>
<accession>A0ABX8V8C2</accession>
<gene>
    <name evidence="2" type="ORF">K1I41_06795</name>
</gene>
<feature type="chain" id="PRO_5047427975" evidence="1">
    <location>
        <begin position="20"/>
        <end position="365"/>
    </location>
</feature>
<feature type="signal peptide" evidence="1">
    <location>
        <begin position="1"/>
        <end position="19"/>
    </location>
</feature>
<reference evidence="2 3" key="1">
    <citation type="submission" date="2021-07" db="EMBL/GenBank/DDBJ databases">
        <title>Flavobacterium WSW3-B6 sp.nov, isolated from seaweed.</title>
        <authorList>
            <person name="Muhammad N."/>
            <person name="Ho H."/>
            <person name="Lee Y.-J."/>
            <person name="Nguyen T."/>
            <person name="Ho J."/>
            <person name="Kim S.-G."/>
        </authorList>
    </citation>
    <scope>NUCLEOTIDE SEQUENCE [LARGE SCALE GENOMIC DNA]</scope>
    <source>
        <strain evidence="2 3">WSW3-B6</strain>
    </source>
</reference>
<organism evidence="2 3">
    <name type="scientific">Flavobacterium litorale</name>
    <dbReference type="NCBI Taxonomy" id="2856519"/>
    <lineage>
        <taxon>Bacteria</taxon>
        <taxon>Pseudomonadati</taxon>
        <taxon>Bacteroidota</taxon>
        <taxon>Flavobacteriia</taxon>
        <taxon>Flavobacteriales</taxon>
        <taxon>Flavobacteriaceae</taxon>
        <taxon>Flavobacterium</taxon>
    </lineage>
</organism>
<dbReference type="InterPro" id="IPR008969">
    <property type="entry name" value="CarboxyPept-like_regulatory"/>
</dbReference>
<name>A0ABX8V8C2_9FLAO</name>
<evidence type="ECO:0000256" key="1">
    <source>
        <dbReference type="SAM" id="SignalP"/>
    </source>
</evidence>
<protein>
    <submittedName>
        <fullName evidence="2">Carboxypeptidase-like regulatory domain-containing protein</fullName>
    </submittedName>
</protein>
<evidence type="ECO:0000313" key="3">
    <source>
        <dbReference type="Proteomes" id="UP000825381"/>
    </source>
</evidence>